<keyword evidence="3" id="KW-1185">Reference proteome</keyword>
<dbReference type="InterPro" id="IPR011011">
    <property type="entry name" value="Znf_FYVE_PHD"/>
</dbReference>
<dbReference type="Gene3D" id="3.30.40.10">
    <property type="entry name" value="Zinc/RING finger domain, C3HC4 (zinc finger)"/>
    <property type="match status" value="1"/>
</dbReference>
<feature type="compositionally biased region" description="Polar residues" evidence="1">
    <location>
        <begin position="166"/>
        <end position="177"/>
    </location>
</feature>
<dbReference type="Proteomes" id="UP001530377">
    <property type="component" value="Unassembled WGS sequence"/>
</dbReference>
<dbReference type="AlphaFoldDB" id="A0ABD3R2N5"/>
<dbReference type="InterPro" id="IPR013083">
    <property type="entry name" value="Znf_RING/FYVE/PHD"/>
</dbReference>
<accession>A0ABD3R2N5</accession>
<reference evidence="2 3" key="1">
    <citation type="submission" date="2024-10" db="EMBL/GenBank/DDBJ databases">
        <title>Updated reference genomes for cyclostephanoid diatoms.</title>
        <authorList>
            <person name="Roberts W.R."/>
            <person name="Alverson A.J."/>
        </authorList>
    </citation>
    <scope>NUCLEOTIDE SEQUENCE [LARGE SCALE GENOMIC DNA]</scope>
    <source>
        <strain evidence="2 3">AJA228-03</strain>
    </source>
</reference>
<comment type="caution">
    <text evidence="2">The sequence shown here is derived from an EMBL/GenBank/DDBJ whole genome shotgun (WGS) entry which is preliminary data.</text>
</comment>
<name>A0ABD3R2N5_9STRA</name>
<evidence type="ECO:0000256" key="1">
    <source>
        <dbReference type="SAM" id="MobiDB-lite"/>
    </source>
</evidence>
<organism evidence="2 3">
    <name type="scientific">Cyclostephanos tholiformis</name>
    <dbReference type="NCBI Taxonomy" id="382380"/>
    <lineage>
        <taxon>Eukaryota</taxon>
        <taxon>Sar</taxon>
        <taxon>Stramenopiles</taxon>
        <taxon>Ochrophyta</taxon>
        <taxon>Bacillariophyta</taxon>
        <taxon>Coscinodiscophyceae</taxon>
        <taxon>Thalassiosirophycidae</taxon>
        <taxon>Stephanodiscales</taxon>
        <taxon>Stephanodiscaceae</taxon>
        <taxon>Cyclostephanos</taxon>
    </lineage>
</organism>
<evidence type="ECO:0000313" key="2">
    <source>
        <dbReference type="EMBL" id="KAL3806899.1"/>
    </source>
</evidence>
<proteinExistence type="predicted"/>
<evidence type="ECO:0008006" key="4">
    <source>
        <dbReference type="Google" id="ProtNLM"/>
    </source>
</evidence>
<protein>
    <recommendedName>
        <fullName evidence="4">Phorbol-ester/DAG-type domain-containing protein</fullName>
    </recommendedName>
</protein>
<gene>
    <name evidence="2" type="ORF">ACHAXA_008706</name>
</gene>
<feature type="compositionally biased region" description="Basic and acidic residues" evidence="1">
    <location>
        <begin position="178"/>
        <end position="193"/>
    </location>
</feature>
<sequence length="535" mass="60578">MEDRPGHEEDSNARWFYRRCAAARIIMESPLTTLELSLRVFRFVESIVYDDDNDDAFQLRLFDELRDGCMARRRDLNFVYEICDRALDLRDDDDFTERTIRAVAEAEAEAARDGVVPVVGRDPRDGDNDDADAAVVSGVDGKETVLDTSDGGITLDVTAAHPSFSATSRLTGASESLSARDDGGDGDDRRRREEFNDTDDLHCFQLRTRIFGLSLPTFTTELWRIYEHFDLDHDVARGRNGVEEFDTDEEGPEVFDSSNELVDYLDEYCMQDYRATTAEIEATRTALITNSNAYRRRNLRLRHELLEVAYNERWRKSQEKSQSKYGHGHRPCEVCFKGASSVYPRVACRGCGLVVHTNCYGLLDHGGKGGEGNATEVDEKGYFTCDVCAVGSNRTACKQRGQAPQRSGWRVEAWRLHQHPDSVCSLCGWKYIAGGMVRIAENKLDVADSYDAKNRKRKTRRTEEPSESWVHLFCINTLPSTKKVLPGSVRIGGDAALRIREALDKSDEMVREIEYANDYHSMRDVCKGEGRSRAM</sequence>
<evidence type="ECO:0000313" key="3">
    <source>
        <dbReference type="Proteomes" id="UP001530377"/>
    </source>
</evidence>
<dbReference type="SUPFAM" id="SSF57903">
    <property type="entry name" value="FYVE/PHD zinc finger"/>
    <property type="match status" value="1"/>
</dbReference>
<feature type="region of interest" description="Disordered" evidence="1">
    <location>
        <begin position="166"/>
        <end position="193"/>
    </location>
</feature>
<dbReference type="EMBL" id="JALLPB020000708">
    <property type="protein sequence ID" value="KAL3806899.1"/>
    <property type="molecule type" value="Genomic_DNA"/>
</dbReference>